<dbReference type="Proteomes" id="UP000288758">
    <property type="component" value="Chromosome"/>
</dbReference>
<evidence type="ECO:0000313" key="2">
    <source>
        <dbReference type="EMBL" id="QAT84322.1"/>
    </source>
</evidence>
<feature type="region of interest" description="Disordered" evidence="1">
    <location>
        <begin position="43"/>
        <end position="74"/>
    </location>
</feature>
<evidence type="ECO:0000313" key="3">
    <source>
        <dbReference type="Proteomes" id="UP000288758"/>
    </source>
</evidence>
<dbReference type="RefSeq" id="WP_128796311.1">
    <property type="nucleotide sequence ID" value="NZ_CP034669.1"/>
</dbReference>
<accession>A0A410RR20</accession>
<reference evidence="2 3" key="1">
    <citation type="submission" date="2018-12" db="EMBL/GenBank/DDBJ databases">
        <title>Complete Genome Sequence of the Corallopyronin A producing Myxobacterium Corallococcus coralloides B035.</title>
        <authorList>
            <person name="Bouhired S.M."/>
            <person name="Rupp O."/>
            <person name="Blom J."/>
            <person name="Schaeberle T.F."/>
            <person name="Kehraus S."/>
            <person name="Schiefer A."/>
            <person name="Pfarr K."/>
            <person name="Goesmann A."/>
            <person name="Hoerauf A."/>
            <person name="Koenig G.M."/>
        </authorList>
    </citation>
    <scope>NUCLEOTIDE SEQUENCE [LARGE SCALE GENOMIC DNA]</scope>
    <source>
        <strain evidence="2 3">B035</strain>
    </source>
</reference>
<evidence type="ECO:0000256" key="1">
    <source>
        <dbReference type="SAM" id="MobiDB-lite"/>
    </source>
</evidence>
<sequence length="532" mass="55211">MGDSTIQPGYGQSAARFAAEAAARQAAEAAKLEAAKQAALQRQAQTAKGQPLVRDTFEAPRTRGGVNLSGGNAPSTTGFARWEGGNGSSGIPATGPLTVPQAQAEVKRLLSSTTLDDVTHDDLMSIQAVLGRVPADQVNSVVAGLSDAELKQWVEDLNDPGLAGGGPFRGLSTEERGELFTFLADNLEPTQAGRVFTALDSPEQMVEFGESFIQRGDVHDRLGFLMAVGETSFPDSERAASGQVIASAMDALTSDPGRLAIGVRALSEQNLQDGLLKAAGPAWNGMGPQGGQLQYTDLGRLQRITGAVASTEDHQARAAMFDGMGFVLGDMVRGQHAVQDKEAVADQVSGMMTNLLSDDLGRVLTHLSGAQGYDPTGSSFTTYAREQMLDEGGALSDLAGQMGELNLHSPGPNGRYDTAFVAGYFAGSVIRAADSLTAAELLGPDKAFALELAKLVVSFRTDPATGTLLSGAMSAAEQASVEKALSEGAGSVRNAVLDLLGMELSPGNDNGTPLGAFEQGLFAVYGAALYDP</sequence>
<proteinExistence type="predicted"/>
<dbReference type="AlphaFoldDB" id="A0A410RR20"/>
<organism evidence="2 3">
    <name type="scientific">Corallococcus coralloides</name>
    <name type="common">Myxococcus coralloides</name>
    <dbReference type="NCBI Taxonomy" id="184914"/>
    <lineage>
        <taxon>Bacteria</taxon>
        <taxon>Pseudomonadati</taxon>
        <taxon>Myxococcota</taxon>
        <taxon>Myxococcia</taxon>
        <taxon>Myxococcales</taxon>
        <taxon>Cystobacterineae</taxon>
        <taxon>Myxococcaceae</taxon>
        <taxon>Corallococcus</taxon>
    </lineage>
</organism>
<gene>
    <name evidence="2" type="ORF">EJ065_2750</name>
</gene>
<dbReference type="EMBL" id="CP034669">
    <property type="protein sequence ID" value="QAT84322.1"/>
    <property type="molecule type" value="Genomic_DNA"/>
</dbReference>
<protein>
    <submittedName>
        <fullName evidence="2">Uncharacterized protein</fullName>
    </submittedName>
</protein>
<name>A0A410RR20_CORCK</name>